<evidence type="ECO:0000256" key="4">
    <source>
        <dbReference type="ARBA" id="ARBA00022691"/>
    </source>
</evidence>
<dbReference type="AlphaFoldDB" id="A0A543AGV7"/>
<name>A0A543AGV7_9MICC</name>
<evidence type="ECO:0000256" key="2">
    <source>
        <dbReference type="ARBA" id="ARBA00022603"/>
    </source>
</evidence>
<organism evidence="10 11">
    <name type="scientific">Enteractinococcus coprophilus</name>
    <dbReference type="NCBI Taxonomy" id="1027633"/>
    <lineage>
        <taxon>Bacteria</taxon>
        <taxon>Bacillati</taxon>
        <taxon>Actinomycetota</taxon>
        <taxon>Actinomycetes</taxon>
        <taxon>Micrococcales</taxon>
        <taxon>Micrococcaceae</taxon>
    </lineage>
</organism>
<dbReference type="GO" id="GO:0015667">
    <property type="term" value="F:site-specific DNA-methyltransferase (cytosine-N4-specific) activity"/>
    <property type="evidence" value="ECO:0007669"/>
    <property type="project" value="UniProtKB-EC"/>
</dbReference>
<comment type="caution">
    <text evidence="10">The sequence shown here is derived from an EMBL/GenBank/DDBJ whole genome shotgun (WGS) entry which is preliminary data.</text>
</comment>
<feature type="domain" description="DNA methylase N-4/N-6" evidence="9">
    <location>
        <begin position="46"/>
        <end position="93"/>
    </location>
</feature>
<evidence type="ECO:0000259" key="9">
    <source>
        <dbReference type="Pfam" id="PF01555"/>
    </source>
</evidence>
<evidence type="ECO:0000313" key="11">
    <source>
        <dbReference type="Proteomes" id="UP000319746"/>
    </source>
</evidence>
<dbReference type="SUPFAM" id="SSF53335">
    <property type="entry name" value="S-adenosyl-L-methionine-dependent methyltransferases"/>
    <property type="match status" value="1"/>
</dbReference>
<keyword evidence="5" id="KW-0680">Restriction system</keyword>
<evidence type="ECO:0000256" key="3">
    <source>
        <dbReference type="ARBA" id="ARBA00022679"/>
    </source>
</evidence>
<comment type="catalytic activity">
    <reaction evidence="7">
        <text>a 2'-deoxycytidine in DNA + S-adenosyl-L-methionine = an N(4)-methyl-2'-deoxycytidine in DNA + S-adenosyl-L-homocysteine + H(+)</text>
        <dbReference type="Rhea" id="RHEA:16857"/>
        <dbReference type="Rhea" id="RHEA-COMP:11369"/>
        <dbReference type="Rhea" id="RHEA-COMP:13674"/>
        <dbReference type="ChEBI" id="CHEBI:15378"/>
        <dbReference type="ChEBI" id="CHEBI:57856"/>
        <dbReference type="ChEBI" id="CHEBI:59789"/>
        <dbReference type="ChEBI" id="CHEBI:85452"/>
        <dbReference type="ChEBI" id="CHEBI:137933"/>
        <dbReference type="EC" id="2.1.1.113"/>
    </reaction>
</comment>
<evidence type="ECO:0000313" key="10">
    <source>
        <dbReference type="EMBL" id="TQL71797.1"/>
    </source>
</evidence>
<evidence type="ECO:0000256" key="5">
    <source>
        <dbReference type="ARBA" id="ARBA00022747"/>
    </source>
</evidence>
<comment type="similarity">
    <text evidence="1">Belongs to the N(4)/N(6)-methyltransferase family. N(4) subfamily.</text>
</comment>
<proteinExistence type="inferred from homology"/>
<dbReference type="GO" id="GO:0032259">
    <property type="term" value="P:methylation"/>
    <property type="evidence" value="ECO:0007669"/>
    <property type="project" value="UniProtKB-KW"/>
</dbReference>
<evidence type="ECO:0000256" key="7">
    <source>
        <dbReference type="ARBA" id="ARBA00049120"/>
    </source>
</evidence>
<dbReference type="EMBL" id="VFOU01000003">
    <property type="protein sequence ID" value="TQL71797.1"/>
    <property type="molecule type" value="Genomic_DNA"/>
</dbReference>
<dbReference type="RefSeq" id="WP_141867660.1">
    <property type="nucleotide sequence ID" value="NZ_BAABAN010000001.1"/>
</dbReference>
<gene>
    <name evidence="10" type="ORF">FB556_2301</name>
</gene>
<dbReference type="PRINTS" id="PR00508">
    <property type="entry name" value="S21N4MTFRASE"/>
</dbReference>
<dbReference type="GO" id="GO:0008170">
    <property type="term" value="F:N-methyltransferase activity"/>
    <property type="evidence" value="ECO:0007669"/>
    <property type="project" value="InterPro"/>
</dbReference>
<evidence type="ECO:0000256" key="6">
    <source>
        <dbReference type="ARBA" id="ARBA00023125"/>
    </source>
</evidence>
<dbReference type="InterPro" id="IPR002941">
    <property type="entry name" value="DNA_methylase_N4/N6"/>
</dbReference>
<dbReference type="InterPro" id="IPR001091">
    <property type="entry name" value="RM_Methyltransferase"/>
</dbReference>
<dbReference type="Gene3D" id="3.40.50.150">
    <property type="entry name" value="Vaccinia Virus protein VP39"/>
    <property type="match status" value="2"/>
</dbReference>
<keyword evidence="4" id="KW-0949">S-adenosyl-L-methionine</keyword>
<sequence length="255" mass="28249">MNHSSDASSGSASKHSPLDSQLFARHDRFLAERPQGADEDVHMLPDLVDHVIGRCTKPGDLVLDPFAGFGTTLQRAVALKRRALGLELLPDRVAYLNHHIPDAHILEGDAKQLLRTLPDAAPELGEASIDLILTSPPYMTADDHPADPLKGYEGEDGDYNRYLRELGEVAAQCARLIAPDGFIVWNLADIHYRGRTTQLIADCARVLAEHLSLVGITEILWDRYPHDLISDALLVFQRASQESITANRRPEDMPR</sequence>
<accession>A0A543AGV7</accession>
<dbReference type="CDD" id="cd02440">
    <property type="entry name" value="AdoMet_MTases"/>
    <property type="match status" value="1"/>
</dbReference>
<dbReference type="GO" id="GO:0003677">
    <property type="term" value="F:DNA binding"/>
    <property type="evidence" value="ECO:0007669"/>
    <property type="project" value="UniProtKB-KW"/>
</dbReference>
<dbReference type="EC" id="2.1.1.-" evidence="8"/>
<dbReference type="Proteomes" id="UP000319746">
    <property type="component" value="Unassembled WGS sequence"/>
</dbReference>
<protein>
    <recommendedName>
        <fullName evidence="8">Methyltransferase</fullName>
        <ecNumber evidence="8">2.1.1.-</ecNumber>
    </recommendedName>
</protein>
<dbReference type="PROSITE" id="PS00093">
    <property type="entry name" value="N4_MTASE"/>
    <property type="match status" value="1"/>
</dbReference>
<keyword evidence="11" id="KW-1185">Reference proteome</keyword>
<dbReference type="GO" id="GO:0009307">
    <property type="term" value="P:DNA restriction-modification system"/>
    <property type="evidence" value="ECO:0007669"/>
    <property type="project" value="UniProtKB-KW"/>
</dbReference>
<keyword evidence="2 10" id="KW-0489">Methyltransferase</keyword>
<evidence type="ECO:0000256" key="8">
    <source>
        <dbReference type="RuleBase" id="RU362026"/>
    </source>
</evidence>
<keyword evidence="3" id="KW-0808">Transferase</keyword>
<keyword evidence="6" id="KW-0238">DNA-binding</keyword>
<dbReference type="OrthoDB" id="9773060at2"/>
<dbReference type="InterPro" id="IPR029063">
    <property type="entry name" value="SAM-dependent_MTases_sf"/>
</dbReference>
<dbReference type="Pfam" id="PF01555">
    <property type="entry name" value="N6_N4_Mtase"/>
    <property type="match status" value="2"/>
</dbReference>
<evidence type="ECO:0000256" key="1">
    <source>
        <dbReference type="ARBA" id="ARBA00010203"/>
    </source>
</evidence>
<feature type="domain" description="DNA methylase N-4/N-6" evidence="9">
    <location>
        <begin position="129"/>
        <end position="194"/>
    </location>
</feature>
<reference evidence="10 11" key="1">
    <citation type="submission" date="2019-06" db="EMBL/GenBank/DDBJ databases">
        <title>Sequencing the genomes of 1000 actinobacteria strains.</title>
        <authorList>
            <person name="Klenk H.-P."/>
        </authorList>
    </citation>
    <scope>NUCLEOTIDE SEQUENCE [LARGE SCALE GENOMIC DNA]</scope>
    <source>
        <strain evidence="10 11">DSM 24083</strain>
    </source>
</reference>
<dbReference type="InterPro" id="IPR017985">
    <property type="entry name" value="MeTrfase_CN4_CS"/>
</dbReference>